<evidence type="ECO:0000256" key="2">
    <source>
        <dbReference type="SAM" id="MobiDB-lite"/>
    </source>
</evidence>
<dbReference type="InterPro" id="IPR007527">
    <property type="entry name" value="Znf_SWIM"/>
</dbReference>
<reference evidence="5" key="1">
    <citation type="submission" date="2017-01" db="EMBL/GenBank/DDBJ databases">
        <authorList>
            <person name="Varghese N."/>
            <person name="Submissions S."/>
        </authorList>
    </citation>
    <scope>NUCLEOTIDE SEQUENCE [LARGE SCALE GENOMIC DNA]</scope>
    <source>
        <strain evidence="5">CGMCC 1.7737</strain>
    </source>
</reference>
<protein>
    <recommendedName>
        <fullName evidence="3">SWIM-type domain-containing protein</fullName>
    </recommendedName>
</protein>
<name>A0A1N7BFF5_9EURY</name>
<dbReference type="EMBL" id="FTNO01000002">
    <property type="protein sequence ID" value="SIR50078.1"/>
    <property type="molecule type" value="Genomic_DNA"/>
</dbReference>
<feature type="region of interest" description="Disordered" evidence="2">
    <location>
        <begin position="189"/>
        <end position="230"/>
    </location>
</feature>
<sequence>MNITASRKVSLAPLADTGETDPRSQRARAERMAVTPLGGGLYEVESQSDHTYFADLLGGRCTCPDHMMRGVRCKHLRRVAIEINEGRVPPPGKEAVECARCESTVFVDEQKADAIHFCDHCELHPGEVVIDRNTGDLMVVVSMPGYRADSVDVPGKDCTVAEYPANEGYPESDPVVEVLYPIPAGLRPEQLNPSHVRRYSFPRSRLRRPEPPADQSELTDFREADFRESN</sequence>
<proteinExistence type="predicted"/>
<feature type="compositionally biased region" description="Basic and acidic residues" evidence="2">
    <location>
        <begin position="219"/>
        <end position="230"/>
    </location>
</feature>
<evidence type="ECO:0000313" key="5">
    <source>
        <dbReference type="Proteomes" id="UP000186914"/>
    </source>
</evidence>
<feature type="domain" description="SWIM-type" evidence="3">
    <location>
        <begin position="42"/>
        <end position="84"/>
    </location>
</feature>
<evidence type="ECO:0000259" key="3">
    <source>
        <dbReference type="PROSITE" id="PS50966"/>
    </source>
</evidence>
<gene>
    <name evidence="4" type="ORF">SAMN05421858_2526</name>
</gene>
<accession>A0A1N7BFF5</accession>
<keyword evidence="1" id="KW-0479">Metal-binding</keyword>
<organism evidence="4 5">
    <name type="scientific">Haladaptatus litoreus</name>
    <dbReference type="NCBI Taxonomy" id="553468"/>
    <lineage>
        <taxon>Archaea</taxon>
        <taxon>Methanobacteriati</taxon>
        <taxon>Methanobacteriota</taxon>
        <taxon>Stenosarchaea group</taxon>
        <taxon>Halobacteria</taxon>
        <taxon>Halobacteriales</taxon>
        <taxon>Haladaptataceae</taxon>
        <taxon>Haladaptatus</taxon>
    </lineage>
</organism>
<keyword evidence="5" id="KW-1185">Reference proteome</keyword>
<evidence type="ECO:0000256" key="1">
    <source>
        <dbReference type="PROSITE-ProRule" id="PRU00325"/>
    </source>
</evidence>
<dbReference type="RefSeq" id="WP_076430554.1">
    <property type="nucleotide sequence ID" value="NZ_FTNO01000002.1"/>
</dbReference>
<dbReference type="PROSITE" id="PS50966">
    <property type="entry name" value="ZF_SWIM"/>
    <property type="match status" value="1"/>
</dbReference>
<keyword evidence="1" id="KW-0862">Zinc</keyword>
<feature type="region of interest" description="Disordered" evidence="2">
    <location>
        <begin position="1"/>
        <end position="28"/>
    </location>
</feature>
<evidence type="ECO:0000313" key="4">
    <source>
        <dbReference type="EMBL" id="SIR50078.1"/>
    </source>
</evidence>
<dbReference type="AlphaFoldDB" id="A0A1N7BFF5"/>
<feature type="compositionally biased region" description="Basic residues" evidence="2">
    <location>
        <begin position="195"/>
        <end position="206"/>
    </location>
</feature>
<dbReference type="OrthoDB" id="166762at2157"/>
<dbReference type="GO" id="GO:0008270">
    <property type="term" value="F:zinc ion binding"/>
    <property type="evidence" value="ECO:0007669"/>
    <property type="project" value="UniProtKB-KW"/>
</dbReference>
<dbReference type="Proteomes" id="UP000186914">
    <property type="component" value="Unassembled WGS sequence"/>
</dbReference>
<keyword evidence="1" id="KW-0863">Zinc-finger</keyword>